<feature type="domain" description="AAA" evidence="1">
    <location>
        <begin position="1"/>
        <end position="167"/>
    </location>
</feature>
<sequence length="246" mass="27280">MKIVACYNVKGGIGKTAAAVNLAFLAAHEGARTLVWDLDPQGAASFYFRIKPKVKKGSKGLLTGKKALEEVVKGTDYPNLDLIPADFSYRNLDLQLDEVKKSNTRIQKLLKPLASEYDFIFLDCPPSISLVSENTLIAADAVVVPTIPTTLSLRTLDQIIEFCNKLNIDHTKISTFFSMTDSRKKLHKQIVENPPQHVRVLGTSIPYASDVERMGIYRQPVPVFAGNSRAAKAYRTLWEEIKSVLG</sequence>
<evidence type="ECO:0000259" key="1">
    <source>
        <dbReference type="Pfam" id="PF13614"/>
    </source>
</evidence>
<dbReference type="OrthoDB" id="69313at2"/>
<dbReference type="PANTHER" id="PTHR13696">
    <property type="entry name" value="P-LOOP CONTAINING NUCLEOSIDE TRIPHOSPHATE HYDROLASE"/>
    <property type="match status" value="1"/>
</dbReference>
<dbReference type="EMBL" id="FOCP01000002">
    <property type="protein sequence ID" value="SEM80100.1"/>
    <property type="molecule type" value="Genomic_DNA"/>
</dbReference>
<dbReference type="Pfam" id="PF13614">
    <property type="entry name" value="AAA_31"/>
    <property type="match status" value="1"/>
</dbReference>
<name>A0A1H8BAX6_9PROT</name>
<dbReference type="CDD" id="cd02042">
    <property type="entry name" value="ParAB_family"/>
    <property type="match status" value="1"/>
</dbReference>
<dbReference type="SUPFAM" id="SSF52540">
    <property type="entry name" value="P-loop containing nucleoside triphosphate hydrolases"/>
    <property type="match status" value="1"/>
</dbReference>
<reference evidence="2 3" key="1">
    <citation type="submission" date="2016-10" db="EMBL/GenBank/DDBJ databases">
        <authorList>
            <person name="de Groot N.N."/>
        </authorList>
    </citation>
    <scope>NUCLEOTIDE SEQUENCE [LARGE SCALE GENOMIC DNA]</scope>
    <source>
        <strain evidence="2 3">Nm22</strain>
    </source>
</reference>
<dbReference type="InterPro" id="IPR050678">
    <property type="entry name" value="DNA_Partitioning_ATPase"/>
</dbReference>
<proteinExistence type="predicted"/>
<dbReference type="RefSeq" id="WP_090627549.1">
    <property type="nucleotide sequence ID" value="NZ_FOCP01000002.1"/>
</dbReference>
<dbReference type="InterPro" id="IPR027417">
    <property type="entry name" value="P-loop_NTPase"/>
</dbReference>
<dbReference type="InterPro" id="IPR025669">
    <property type="entry name" value="AAA_dom"/>
</dbReference>
<dbReference type="AlphaFoldDB" id="A0A1H8BAX6"/>
<evidence type="ECO:0000313" key="2">
    <source>
        <dbReference type="EMBL" id="SEM80100.1"/>
    </source>
</evidence>
<dbReference type="PANTHER" id="PTHR13696:SF52">
    <property type="entry name" value="PARA FAMILY PROTEIN CT_582"/>
    <property type="match status" value="1"/>
</dbReference>
<dbReference type="Proteomes" id="UP000199459">
    <property type="component" value="Unassembled WGS sequence"/>
</dbReference>
<dbReference type="Gene3D" id="3.40.50.300">
    <property type="entry name" value="P-loop containing nucleotide triphosphate hydrolases"/>
    <property type="match status" value="1"/>
</dbReference>
<gene>
    <name evidence="2" type="ORF">SAMN05216325_102189</name>
</gene>
<accession>A0A1H8BAX6</accession>
<dbReference type="STRING" id="917.SAMN05216326_11727"/>
<protein>
    <submittedName>
        <fullName evidence="2">Cellulose biosynthesis protein BcsQ</fullName>
    </submittedName>
</protein>
<evidence type="ECO:0000313" key="3">
    <source>
        <dbReference type="Proteomes" id="UP000199459"/>
    </source>
</evidence>
<organism evidence="2 3">
    <name type="scientific">Nitrosomonas marina</name>
    <dbReference type="NCBI Taxonomy" id="917"/>
    <lineage>
        <taxon>Bacteria</taxon>
        <taxon>Pseudomonadati</taxon>
        <taxon>Pseudomonadota</taxon>
        <taxon>Betaproteobacteria</taxon>
        <taxon>Nitrosomonadales</taxon>
        <taxon>Nitrosomonadaceae</taxon>
        <taxon>Nitrosomonas</taxon>
    </lineage>
</organism>